<reference evidence="1 2" key="1">
    <citation type="submission" date="2021-01" db="EMBL/GenBank/DDBJ databases">
        <title>Actinoplanes sp. nov. LDG1-01 isolated from lichen.</title>
        <authorList>
            <person name="Saeng-In P."/>
            <person name="Phongsopitanun W."/>
            <person name="Kanchanasin P."/>
            <person name="Yuki M."/>
            <person name="Kudo T."/>
            <person name="Ohkuma M."/>
            <person name="Tanasupawat S."/>
        </authorList>
    </citation>
    <scope>NUCLEOTIDE SEQUENCE [LARGE SCALE GENOMIC DNA]</scope>
    <source>
        <strain evidence="1 2">LDG1-01</strain>
    </source>
</reference>
<protein>
    <submittedName>
        <fullName evidence="1">Uncharacterized protein</fullName>
    </submittedName>
</protein>
<dbReference type="Gene3D" id="2.130.10.30">
    <property type="entry name" value="Regulator of chromosome condensation 1/beta-lactamase-inhibitor protein II"/>
    <property type="match status" value="4"/>
</dbReference>
<dbReference type="PROSITE" id="PS50012">
    <property type="entry name" value="RCC1_3"/>
    <property type="match status" value="9"/>
</dbReference>
<name>A0ABS1VPV1_9ACTN</name>
<comment type="caution">
    <text evidence="1">The sequence shown here is derived from an EMBL/GenBank/DDBJ whole genome shotgun (WGS) entry which is preliminary data.</text>
</comment>
<dbReference type="PRINTS" id="PR00633">
    <property type="entry name" value="RCCNDNSATION"/>
</dbReference>
<accession>A0ABS1VPV1</accession>
<dbReference type="PANTHER" id="PTHR45982:SF1">
    <property type="entry name" value="REGULATOR OF CHROMOSOME CONDENSATION"/>
    <property type="match status" value="1"/>
</dbReference>
<gene>
    <name evidence="1" type="ORF">JKJ07_20835</name>
</gene>
<sequence>MRRALAAGVAVVVILAGFGAVPAWAVFTSTISRTGNTVTADADFTINGALHIWGDTGGVQLGPSQVGTATTWTSATAGDRMACAISAGKLFCFGGGNSSGQQGVNDVSAHNTPVQVGSADWTTVATGSNHTCGIQTDSTLWCWGANAYGQLAQDPTATPTSRVPVQVTFPGLTGWATVSAGTEFTCATRTDGTLYCWGRNGQGQLGIGLTVPNPSSVPLAVSGSGWTSVALGSQHACGLQGTVLSCWGNGGSNRLGQANSTSYPSPATVAGSWATLAVGQDHACGITLTGQLYCWGAGGNGRLGRGTTNSTTNGPVPIGGAGDTWRSIAAGQAHTCGTQTDNSLYCWGTNTYGQVGDGTVTDQLSPVKIGASVWSAVAPGEIAAMTCAIRTDGTLWCWGTTGLPLFKPLRIGTGTTWHQAAAGDQFVCAVRDAGALYCFGQQNAGRLGAGDTANHFGPTPVTTTAGTAFSQVTAGQYHACAVGADTTLWCWGSATYGQTGQGNSTQQNGPAQVTSPATGWTSVSAGALFSCGIRADTTMYCWGNNVFGELAQGATSTPQSTPVPVTTPAATGWVQVSAGFQHACALRTDTKVYCWGSNGSGRLGFGTSAAALVPTVISGPGGYLTIGIATDHSCGIRDNGTLWCWGTGANGRLGVGSTADKYLPTQVTGSSAWRRIGGGNPNTCGVRADNAVWCWGGNARGQLGLGSAYGDQTSPVPLGLSGRPAVGGPGSNIMTLIAY</sequence>
<keyword evidence="2" id="KW-1185">Reference proteome</keyword>
<proteinExistence type="predicted"/>
<dbReference type="Proteomes" id="UP000598996">
    <property type="component" value="Unassembled WGS sequence"/>
</dbReference>
<evidence type="ECO:0000313" key="2">
    <source>
        <dbReference type="Proteomes" id="UP000598996"/>
    </source>
</evidence>
<organism evidence="1 2">
    <name type="scientific">Paractinoplanes lichenicola</name>
    <dbReference type="NCBI Taxonomy" id="2802976"/>
    <lineage>
        <taxon>Bacteria</taxon>
        <taxon>Bacillati</taxon>
        <taxon>Actinomycetota</taxon>
        <taxon>Actinomycetes</taxon>
        <taxon>Micromonosporales</taxon>
        <taxon>Micromonosporaceae</taxon>
        <taxon>Paractinoplanes</taxon>
    </lineage>
</organism>
<dbReference type="Pfam" id="PF13540">
    <property type="entry name" value="RCC1_2"/>
    <property type="match status" value="2"/>
</dbReference>
<dbReference type="Pfam" id="PF00415">
    <property type="entry name" value="RCC1"/>
    <property type="match status" value="6"/>
</dbReference>
<dbReference type="EMBL" id="JAENHO010000005">
    <property type="protein sequence ID" value="MBL7256748.1"/>
    <property type="molecule type" value="Genomic_DNA"/>
</dbReference>
<dbReference type="InterPro" id="IPR051553">
    <property type="entry name" value="Ran_GTPase-activating"/>
</dbReference>
<evidence type="ECO:0000313" key="1">
    <source>
        <dbReference type="EMBL" id="MBL7256748.1"/>
    </source>
</evidence>
<dbReference type="InterPro" id="IPR000408">
    <property type="entry name" value="Reg_chr_condens"/>
</dbReference>
<dbReference type="PANTHER" id="PTHR45982">
    <property type="entry name" value="REGULATOR OF CHROMOSOME CONDENSATION"/>
    <property type="match status" value="1"/>
</dbReference>
<dbReference type="RefSeq" id="WP_202993242.1">
    <property type="nucleotide sequence ID" value="NZ_JAENHO010000005.1"/>
</dbReference>
<dbReference type="InterPro" id="IPR009091">
    <property type="entry name" value="RCC1/BLIP-II"/>
</dbReference>
<dbReference type="SUPFAM" id="SSF50985">
    <property type="entry name" value="RCC1/BLIP-II"/>
    <property type="match status" value="2"/>
</dbReference>